<evidence type="ECO:0000259" key="2">
    <source>
        <dbReference type="Pfam" id="PF01705"/>
    </source>
</evidence>
<reference evidence="4" key="1">
    <citation type="submission" date="2022-11" db="UniProtKB">
        <authorList>
            <consortium name="WormBaseParasite"/>
        </authorList>
    </citation>
    <scope>IDENTIFICATION</scope>
</reference>
<name>A0A914CQX7_9BILA</name>
<dbReference type="WBParaSite" id="ACRNAN_scaffold13261.g31428.t1">
    <property type="protein sequence ID" value="ACRNAN_scaffold13261.g31428.t1"/>
    <property type="gene ID" value="ACRNAN_scaffold13261.g31428"/>
</dbReference>
<feature type="domain" description="CX" evidence="2">
    <location>
        <begin position="177"/>
        <end position="235"/>
    </location>
</feature>
<dbReference type="AlphaFoldDB" id="A0A914CQX7"/>
<feature type="region of interest" description="Disordered" evidence="1">
    <location>
        <begin position="1"/>
        <end position="42"/>
    </location>
</feature>
<evidence type="ECO:0000313" key="3">
    <source>
        <dbReference type="Proteomes" id="UP000887540"/>
    </source>
</evidence>
<dbReference type="Pfam" id="PF01705">
    <property type="entry name" value="CX"/>
    <property type="match status" value="1"/>
</dbReference>
<dbReference type="Proteomes" id="UP000887540">
    <property type="component" value="Unplaced"/>
</dbReference>
<accession>A0A914CQX7</accession>
<dbReference type="PANTHER" id="PTHR47520">
    <property type="entry name" value="CX DOMAIN-CONTAINING PROTEIN-RELATED"/>
    <property type="match status" value="1"/>
</dbReference>
<evidence type="ECO:0000256" key="1">
    <source>
        <dbReference type="SAM" id="MobiDB-lite"/>
    </source>
</evidence>
<feature type="region of interest" description="Disordered" evidence="1">
    <location>
        <begin position="72"/>
        <end position="97"/>
    </location>
</feature>
<keyword evidence="3" id="KW-1185">Reference proteome</keyword>
<protein>
    <submittedName>
        <fullName evidence="4">CX domain-containing protein</fullName>
    </submittedName>
</protein>
<organism evidence="3 4">
    <name type="scientific">Acrobeloides nanus</name>
    <dbReference type="NCBI Taxonomy" id="290746"/>
    <lineage>
        <taxon>Eukaryota</taxon>
        <taxon>Metazoa</taxon>
        <taxon>Ecdysozoa</taxon>
        <taxon>Nematoda</taxon>
        <taxon>Chromadorea</taxon>
        <taxon>Rhabditida</taxon>
        <taxon>Tylenchina</taxon>
        <taxon>Cephalobomorpha</taxon>
        <taxon>Cephaloboidea</taxon>
        <taxon>Cephalobidae</taxon>
        <taxon>Acrobeloides</taxon>
    </lineage>
</organism>
<proteinExistence type="predicted"/>
<sequence length="265" mass="27385">FGGSSGKTGGSSSIGRGGSSSSGGIFGGSSGRNTGGGIFGGSSGKTGGGIFGGSSGRNTGGGIFGGSSGRITGGGIFGGSSGQNKRTTTKKPTTTTKIPTTTKIHTTTTKNAYSGGNSGWESDGHKYNKGSGVGSFVRSNTFKNAIVGAAAGHLIYQGGKYMIRSATAPMMWSNRQYYWGEQYYQSRPGNQMCRMPIDPTDQHLGNVYFQNQTRPREIVWGCGACEVCCGTECCQVNDESGWENCVFGLLYAALTPDVSNLPMLV</sequence>
<feature type="compositionally biased region" description="Gly residues" evidence="1">
    <location>
        <begin position="72"/>
        <end position="81"/>
    </location>
</feature>
<evidence type="ECO:0000313" key="4">
    <source>
        <dbReference type="WBParaSite" id="ACRNAN_scaffold13261.g31428.t1"/>
    </source>
</evidence>
<dbReference type="InterPro" id="IPR002619">
    <property type="entry name" value="CX"/>
</dbReference>
<feature type="compositionally biased region" description="Gly residues" evidence="1">
    <location>
        <begin position="15"/>
        <end position="42"/>
    </location>
</feature>